<name>A0A219B2D8_9SPHN</name>
<comment type="subcellular location">
    <subcellularLocation>
        <location evidence="2 10">Cell inner membrane</location>
        <topology evidence="2 10">Single-pass type II membrane protein</topology>
        <orientation evidence="2 10">Periplasmic side</orientation>
    </subcellularLocation>
</comment>
<gene>
    <name evidence="10" type="primary">ctaG</name>
    <name evidence="11" type="ORF">B5C34_01710</name>
</gene>
<evidence type="ECO:0000313" key="12">
    <source>
        <dbReference type="Proteomes" id="UP000198462"/>
    </source>
</evidence>
<feature type="topological domain" description="Cytoplasmic" evidence="10">
    <location>
        <begin position="1"/>
        <end position="6"/>
    </location>
</feature>
<evidence type="ECO:0000256" key="1">
    <source>
        <dbReference type="ARBA" id="ARBA00004007"/>
    </source>
</evidence>
<keyword evidence="10" id="KW-0997">Cell inner membrane</keyword>
<accession>A0A219B2D8</accession>
<sequence>MTANKRTGFMMFGVAVLMLGMAYASVPLYRIFCQVTGFGGTTQRAEESAQVVATDVPVKVRFDANTAPGLGWDFEPVKNVDTILIGERKLAFYQATNNNPYPVTGVATFNVSPDTAGKYFNKIQCFCFNEQTLQPGQSVSMPVSYYIDPEFLDDPDAAKIEEVTLSYTFFPTREQTASKRAKSDTRG</sequence>
<evidence type="ECO:0000256" key="5">
    <source>
        <dbReference type="ARBA" id="ARBA00022692"/>
    </source>
</evidence>
<evidence type="ECO:0000256" key="4">
    <source>
        <dbReference type="ARBA" id="ARBA00015384"/>
    </source>
</evidence>
<dbReference type="InterPro" id="IPR007533">
    <property type="entry name" value="Cyt_c_oxidase_assmbl_CtaG"/>
</dbReference>
<dbReference type="PANTHER" id="PTHR21320">
    <property type="entry name" value="CYTOCHROME C OXIDASE ASSEMBLY PROTEIN COX11-RELATED"/>
    <property type="match status" value="1"/>
</dbReference>
<dbReference type="Pfam" id="PF04442">
    <property type="entry name" value="CtaG_Cox11"/>
    <property type="match status" value="1"/>
</dbReference>
<keyword evidence="12" id="KW-1185">Reference proteome</keyword>
<evidence type="ECO:0000256" key="9">
    <source>
        <dbReference type="ARBA" id="ARBA00023136"/>
    </source>
</evidence>
<dbReference type="GO" id="GO:0005886">
    <property type="term" value="C:plasma membrane"/>
    <property type="evidence" value="ECO:0007669"/>
    <property type="project" value="UniProtKB-SubCell"/>
</dbReference>
<keyword evidence="6 10" id="KW-0735">Signal-anchor</keyword>
<organism evidence="11 12">
    <name type="scientific">Pacificimonas flava</name>
    <dbReference type="NCBI Taxonomy" id="1234595"/>
    <lineage>
        <taxon>Bacteria</taxon>
        <taxon>Pseudomonadati</taxon>
        <taxon>Pseudomonadota</taxon>
        <taxon>Alphaproteobacteria</taxon>
        <taxon>Sphingomonadales</taxon>
        <taxon>Sphingosinicellaceae</taxon>
        <taxon>Pacificimonas</taxon>
    </lineage>
</organism>
<evidence type="ECO:0000256" key="2">
    <source>
        <dbReference type="ARBA" id="ARBA00004382"/>
    </source>
</evidence>
<dbReference type="AlphaFoldDB" id="A0A219B2D8"/>
<evidence type="ECO:0000256" key="6">
    <source>
        <dbReference type="ARBA" id="ARBA00022968"/>
    </source>
</evidence>
<dbReference type="Gene3D" id="2.60.370.10">
    <property type="entry name" value="Ctag/Cox11"/>
    <property type="match status" value="1"/>
</dbReference>
<dbReference type="Proteomes" id="UP000198462">
    <property type="component" value="Unassembled WGS sequence"/>
</dbReference>
<dbReference type="NCBIfam" id="NF003465">
    <property type="entry name" value="PRK05089.1"/>
    <property type="match status" value="1"/>
</dbReference>
<reference evidence="12" key="1">
    <citation type="submission" date="2017-05" db="EMBL/GenBank/DDBJ databases">
        <authorList>
            <person name="Lin X."/>
        </authorList>
    </citation>
    <scope>NUCLEOTIDE SEQUENCE [LARGE SCALE GENOMIC DNA]</scope>
    <source>
        <strain evidence="12">JLT2012</strain>
    </source>
</reference>
<keyword evidence="7 10" id="KW-1133">Transmembrane helix</keyword>
<protein>
    <recommendedName>
        <fullName evidence="4 10">Cytochrome c oxidase assembly protein CtaG</fullName>
    </recommendedName>
</protein>
<dbReference type="PIRSF" id="PIRSF005413">
    <property type="entry name" value="COX11"/>
    <property type="match status" value="1"/>
</dbReference>
<keyword evidence="8 10" id="KW-0186">Copper</keyword>
<evidence type="ECO:0000256" key="8">
    <source>
        <dbReference type="ARBA" id="ARBA00023008"/>
    </source>
</evidence>
<evidence type="ECO:0000313" key="11">
    <source>
        <dbReference type="EMBL" id="OWV32293.1"/>
    </source>
</evidence>
<dbReference type="RefSeq" id="WP_088711092.1">
    <property type="nucleotide sequence ID" value="NZ_NFZT01000001.1"/>
</dbReference>
<dbReference type="OrthoDB" id="9804841at2"/>
<keyword evidence="10" id="KW-1003">Cell membrane</keyword>
<dbReference type="FunFam" id="2.60.370.10:FF:000001">
    <property type="entry name" value="COX11 cytochrome c oxidase assembly homolog"/>
    <property type="match status" value="1"/>
</dbReference>
<dbReference type="SUPFAM" id="SSF110111">
    <property type="entry name" value="Ctag/Cox11"/>
    <property type="match status" value="1"/>
</dbReference>
<keyword evidence="9 10" id="KW-0472">Membrane</keyword>
<evidence type="ECO:0000256" key="7">
    <source>
        <dbReference type="ARBA" id="ARBA00022989"/>
    </source>
</evidence>
<dbReference type="GO" id="GO:0005507">
    <property type="term" value="F:copper ion binding"/>
    <property type="evidence" value="ECO:0007669"/>
    <property type="project" value="InterPro"/>
</dbReference>
<evidence type="ECO:0000256" key="10">
    <source>
        <dbReference type="HAMAP-Rule" id="MF_00155"/>
    </source>
</evidence>
<dbReference type="InterPro" id="IPR023471">
    <property type="entry name" value="CtaG/Cox11_dom_sf"/>
</dbReference>
<keyword evidence="5 10" id="KW-0812">Transmembrane</keyword>
<dbReference type="EMBL" id="NFZT01000001">
    <property type="protein sequence ID" value="OWV32293.1"/>
    <property type="molecule type" value="Genomic_DNA"/>
</dbReference>
<comment type="similarity">
    <text evidence="3 10">Belongs to the COX11/CtaG family.</text>
</comment>
<comment type="caution">
    <text evidence="11">The sequence shown here is derived from an EMBL/GenBank/DDBJ whole genome shotgun (WGS) entry which is preliminary data.</text>
</comment>
<feature type="topological domain" description="Periplasmic" evidence="10">
    <location>
        <begin position="26"/>
        <end position="187"/>
    </location>
</feature>
<proteinExistence type="inferred from homology"/>
<dbReference type="GO" id="GO:0008535">
    <property type="term" value="P:respiratory chain complex IV assembly"/>
    <property type="evidence" value="ECO:0007669"/>
    <property type="project" value="UniProtKB-UniRule"/>
</dbReference>
<evidence type="ECO:0000256" key="3">
    <source>
        <dbReference type="ARBA" id="ARBA00009620"/>
    </source>
</evidence>
<dbReference type="HAMAP" id="MF_00155">
    <property type="entry name" value="CtaG"/>
    <property type="match status" value="1"/>
</dbReference>
<dbReference type="PANTHER" id="PTHR21320:SF3">
    <property type="entry name" value="CYTOCHROME C OXIDASE ASSEMBLY PROTEIN COX11, MITOCHONDRIAL-RELATED"/>
    <property type="match status" value="1"/>
</dbReference>
<comment type="function">
    <text evidence="1 10">Exerts its effect at some terminal stage of cytochrome c oxidase synthesis, probably by being involved in the insertion of the copper B into subunit I.</text>
</comment>